<comment type="subcellular location">
    <subcellularLocation>
        <location evidence="1">Cell membrane</location>
        <topology evidence="1">Multi-pass membrane protein</topology>
    </subcellularLocation>
</comment>
<keyword evidence="3 8" id="KW-0812">Transmembrane</keyword>
<dbReference type="EMBL" id="JAEKNR010000209">
    <property type="protein sequence ID" value="MBJ7600495.1"/>
    <property type="molecule type" value="Genomic_DNA"/>
</dbReference>
<evidence type="ECO:0000256" key="2">
    <source>
        <dbReference type="ARBA" id="ARBA00022475"/>
    </source>
</evidence>
<keyword evidence="4 8" id="KW-1133">Transmembrane helix</keyword>
<dbReference type="GO" id="GO:0005886">
    <property type="term" value="C:plasma membrane"/>
    <property type="evidence" value="ECO:0007669"/>
    <property type="project" value="UniProtKB-SubCell"/>
</dbReference>
<feature type="transmembrane region" description="Helical" evidence="8">
    <location>
        <begin position="172"/>
        <end position="190"/>
    </location>
</feature>
<feature type="region of interest" description="Disordered" evidence="7">
    <location>
        <begin position="665"/>
        <end position="701"/>
    </location>
</feature>
<reference evidence="10" key="1">
    <citation type="submission" date="2020-10" db="EMBL/GenBank/DDBJ databases">
        <title>Ca. Dormibacterota MAGs.</title>
        <authorList>
            <person name="Montgomery K."/>
        </authorList>
    </citation>
    <scope>NUCLEOTIDE SEQUENCE [LARGE SCALE GENOMIC DNA]</scope>
    <source>
        <strain evidence="10">SC8812_S17_10</strain>
    </source>
</reference>
<evidence type="ECO:0000313" key="10">
    <source>
        <dbReference type="EMBL" id="MBJ7600495.1"/>
    </source>
</evidence>
<dbReference type="PANTHER" id="PTHR30509">
    <property type="entry name" value="P-HYDROXYBENZOIC ACID EFFLUX PUMP SUBUNIT-RELATED"/>
    <property type="match status" value="1"/>
</dbReference>
<comment type="similarity">
    <text evidence="6">Belongs to the YccS/YhfK family.</text>
</comment>
<gene>
    <name evidence="10" type="ORF">JF922_20795</name>
</gene>
<evidence type="ECO:0000256" key="1">
    <source>
        <dbReference type="ARBA" id="ARBA00004651"/>
    </source>
</evidence>
<evidence type="ECO:0000259" key="9">
    <source>
        <dbReference type="Pfam" id="PF13515"/>
    </source>
</evidence>
<name>A0A934KE56_9BACT</name>
<dbReference type="Pfam" id="PF13515">
    <property type="entry name" value="FUSC_2"/>
    <property type="match status" value="1"/>
</dbReference>
<keyword evidence="5 8" id="KW-0472">Membrane</keyword>
<dbReference type="InterPro" id="IPR036086">
    <property type="entry name" value="ParB/Sulfiredoxin_sf"/>
</dbReference>
<evidence type="ECO:0000256" key="6">
    <source>
        <dbReference type="ARBA" id="ARBA00043993"/>
    </source>
</evidence>
<protein>
    <submittedName>
        <fullName evidence="10">FUSC family protein</fullName>
    </submittedName>
</protein>
<sequence length="799" mass="88113">MTNAQTAGVPQGGRRQAGGSRWTDPAGLDGVRGRLRYLLWRLAEPPGFMSPVVVLSTKVALASGLAWALGQAFNFHKPFDAVLAVVILMQGNAYGSLLNSLQFLLGVVAGLFLGLLAIWWLGLSAPVVAGTMFVGMIIGGWLKLSRLGFNNQIAVSALLVLASGSNTNIARLWETAIGGAVGVAVAALLWPPNPVRGIRQEFRQATQWIKSDVLRTLQLAGFPDESEASRRDVRAHSERADAAVATVGPAEDALRWNPWHSGRMHDLSQLEDGLRLISYLYRTVRALARQGAETPRPEPGQPQDWDRARPHLVAAAGAAVEAIDRRLRDQDVDEPVRRGREEVVRFTAAAPGERHAVALAAALEDLLTDIGSWHAPNQVDPDRQLVARVVRRLGGRLPRSSPTAQAAVQFEEERQDALVDGLTSMFTRRPKPVPPMSEVVKAAGVVGEADKGFQEIPMARIKGSEKPLPDFNASFLPRRRRVQQRWTELLTLMEKGVEMQPIRAYQVGDVYFVRDGHARVSVARHLGWETIRGEVTEVLTRAHLGSDINPEQLLRAEEYTRFLDRTQLDRTRPEARLECGQLGHYDSLFDHVLGHRYFLGIDRGSEVSTAEAAASWYDLVYKPLIDLVCSQDLDERLPGWTDTDIYVALTKIWLDLDEEGQASGAEGAASKLLTRPPGGRNTAQRLPSEAPPPTGDGLRLDRTGEILFRGPVTRLARRPGRIERAVIWLTWLCDTPTLTAQKDLLQRIAVSAHSPLDHPLQPPDVRVRPDVVLIHAPRRELADDGSFVARLEPVQRLGR</sequence>
<dbReference type="PANTHER" id="PTHR30509:SF9">
    <property type="entry name" value="MULTIDRUG RESISTANCE PROTEIN MDTO"/>
    <property type="match status" value="1"/>
</dbReference>
<dbReference type="SUPFAM" id="SSF110849">
    <property type="entry name" value="ParB/Sulfiredoxin"/>
    <property type="match status" value="1"/>
</dbReference>
<dbReference type="RefSeq" id="WP_338204352.1">
    <property type="nucleotide sequence ID" value="NZ_JAEKNR010000209.1"/>
</dbReference>
<dbReference type="InterPro" id="IPR049453">
    <property type="entry name" value="Memb_transporter_dom"/>
</dbReference>
<evidence type="ECO:0000256" key="8">
    <source>
        <dbReference type="SAM" id="Phobius"/>
    </source>
</evidence>
<dbReference type="AlphaFoldDB" id="A0A934KE56"/>
<comment type="caution">
    <text evidence="10">The sequence shown here is derived from an EMBL/GenBank/DDBJ whole genome shotgun (WGS) entry which is preliminary data.</text>
</comment>
<keyword evidence="2" id="KW-1003">Cell membrane</keyword>
<organism evidence="10 11">
    <name type="scientific">Candidatus Nephthysia bennettiae</name>
    <dbReference type="NCBI Taxonomy" id="3127016"/>
    <lineage>
        <taxon>Bacteria</taxon>
        <taxon>Bacillati</taxon>
        <taxon>Candidatus Dormiibacterota</taxon>
        <taxon>Candidatus Dormibacteria</taxon>
        <taxon>Candidatus Dormibacterales</taxon>
        <taxon>Candidatus Dormibacteraceae</taxon>
        <taxon>Candidatus Nephthysia</taxon>
    </lineage>
</organism>
<feature type="region of interest" description="Disordered" evidence="7">
    <location>
        <begin position="1"/>
        <end position="25"/>
    </location>
</feature>
<dbReference type="Proteomes" id="UP000612893">
    <property type="component" value="Unassembled WGS sequence"/>
</dbReference>
<feature type="transmembrane region" description="Helical" evidence="8">
    <location>
        <begin position="117"/>
        <end position="142"/>
    </location>
</feature>
<keyword evidence="11" id="KW-1185">Reference proteome</keyword>
<evidence type="ECO:0000256" key="7">
    <source>
        <dbReference type="SAM" id="MobiDB-lite"/>
    </source>
</evidence>
<evidence type="ECO:0000256" key="5">
    <source>
        <dbReference type="ARBA" id="ARBA00023136"/>
    </source>
</evidence>
<feature type="domain" description="Integral membrane bound transporter" evidence="9">
    <location>
        <begin position="65"/>
        <end position="185"/>
    </location>
</feature>
<evidence type="ECO:0000256" key="4">
    <source>
        <dbReference type="ARBA" id="ARBA00022989"/>
    </source>
</evidence>
<evidence type="ECO:0000313" key="11">
    <source>
        <dbReference type="Proteomes" id="UP000612893"/>
    </source>
</evidence>
<evidence type="ECO:0000256" key="3">
    <source>
        <dbReference type="ARBA" id="ARBA00022692"/>
    </source>
</evidence>
<accession>A0A934KE56</accession>
<proteinExistence type="inferred from homology"/>